<name>A0ACC0NCI7_RHOML</name>
<comment type="caution">
    <text evidence="1">The sequence shown here is derived from an EMBL/GenBank/DDBJ whole genome shotgun (WGS) entry which is preliminary data.</text>
</comment>
<evidence type="ECO:0000313" key="1">
    <source>
        <dbReference type="EMBL" id="KAI8550970.1"/>
    </source>
</evidence>
<evidence type="ECO:0000313" key="2">
    <source>
        <dbReference type="Proteomes" id="UP001062846"/>
    </source>
</evidence>
<keyword evidence="2" id="KW-1185">Reference proteome</keyword>
<dbReference type="Proteomes" id="UP001062846">
    <property type="component" value="Chromosome 6"/>
</dbReference>
<organism evidence="1 2">
    <name type="scientific">Rhododendron molle</name>
    <name type="common">Chinese azalea</name>
    <name type="synonym">Azalea mollis</name>
    <dbReference type="NCBI Taxonomy" id="49168"/>
    <lineage>
        <taxon>Eukaryota</taxon>
        <taxon>Viridiplantae</taxon>
        <taxon>Streptophyta</taxon>
        <taxon>Embryophyta</taxon>
        <taxon>Tracheophyta</taxon>
        <taxon>Spermatophyta</taxon>
        <taxon>Magnoliopsida</taxon>
        <taxon>eudicotyledons</taxon>
        <taxon>Gunneridae</taxon>
        <taxon>Pentapetalae</taxon>
        <taxon>asterids</taxon>
        <taxon>Ericales</taxon>
        <taxon>Ericaceae</taxon>
        <taxon>Ericoideae</taxon>
        <taxon>Rhodoreae</taxon>
        <taxon>Rhododendron</taxon>
    </lineage>
</organism>
<accession>A0ACC0NCI7</accession>
<dbReference type="EMBL" id="CM046393">
    <property type="protein sequence ID" value="KAI8550970.1"/>
    <property type="molecule type" value="Genomic_DNA"/>
</dbReference>
<protein>
    <submittedName>
        <fullName evidence="1">Uncharacterized protein</fullName>
    </submittedName>
</protein>
<proteinExistence type="predicted"/>
<sequence length="420" mass="45893">MGWFGIVFKGDISRVSDYLAVGLTTGYLGSLITFSGWNQKMLDLSVQGKWALVVFGYPIGSAGLRREGVEECQVGGSCEAGVGSGCVKPRRVTMSGKVNEVLVIRIYGSTPAGQKICLRIHRSADCGGNPLLGEQAVLESKEAITISLRGFDLVFITAGMRGGTGSGAAPVVAQISRDPGYLTVAVVTYPFSFEGLKRSLRAGYFLVPLIVRVLFLDIRVISGRKSHDKGTFSLEVSFCRYEMWTRRLNLTLTGHIEQVRGLAVMSYHGHLSGVYCLALHPTFDVLLTGGGILSAGKKQVHALSGHENTICSVFCSTYSRTTETLTLTHPKKVVRAMALHLIENCFAFASADNIKNFNLPKGEFMHMLVKLIFIYPNPENAHHHLRQRTPVMVAAAISIRTIEGGRWYYSSHLPADTDLF</sequence>
<gene>
    <name evidence="1" type="ORF">RHMOL_Rhmol06G0148000</name>
</gene>
<reference evidence="1" key="1">
    <citation type="submission" date="2022-02" db="EMBL/GenBank/DDBJ databases">
        <title>Plant Genome Project.</title>
        <authorList>
            <person name="Zhang R.-G."/>
        </authorList>
    </citation>
    <scope>NUCLEOTIDE SEQUENCE</scope>
    <source>
        <strain evidence="1">AT1</strain>
    </source>
</reference>